<keyword evidence="1" id="KW-1133">Transmembrane helix</keyword>
<sequence>MRFDEFVTTPPRPAPTDLGGRKYVQSFLLIRLVIGFLGWSLPIVLVAGSFVLGEDDPWKDSISAYYHFGMGDVFVGAFCATALFLFSYMAFERNFDNVVSIVAGIAALGVAFFPTPGGPTLTPVQELLGERVAGAIHFTSAAVFVLALAAICWRFGRGEGVRPDRTPRQHARGRALHYTCAGSIVVAVAYIAVAAAVALPGLLDEKAVFFGETLAVLAFGVSWFVKGTELRLLLGPVDAGA</sequence>
<evidence type="ECO:0000313" key="3">
    <source>
        <dbReference type="Proteomes" id="UP000632740"/>
    </source>
</evidence>
<reference evidence="2" key="1">
    <citation type="submission" date="2021-01" db="EMBL/GenBank/DDBJ databases">
        <title>Whole genome shotgun sequence of Cellulomonas chitinilytica NBRC 110799.</title>
        <authorList>
            <person name="Komaki H."/>
            <person name="Tamura T."/>
        </authorList>
    </citation>
    <scope>NUCLEOTIDE SEQUENCE</scope>
    <source>
        <strain evidence="2">NBRC 110799</strain>
    </source>
</reference>
<feature type="transmembrane region" description="Helical" evidence="1">
    <location>
        <begin position="98"/>
        <end position="115"/>
    </location>
</feature>
<keyword evidence="1" id="KW-0472">Membrane</keyword>
<feature type="transmembrane region" description="Helical" evidence="1">
    <location>
        <begin position="176"/>
        <end position="201"/>
    </location>
</feature>
<feature type="transmembrane region" description="Helical" evidence="1">
    <location>
        <begin position="28"/>
        <end position="52"/>
    </location>
</feature>
<protein>
    <recommendedName>
        <fullName evidence="4">DUF998 domain-containing protein</fullName>
    </recommendedName>
</protein>
<proteinExistence type="predicted"/>
<keyword evidence="1" id="KW-0812">Transmembrane</keyword>
<evidence type="ECO:0000256" key="1">
    <source>
        <dbReference type="SAM" id="Phobius"/>
    </source>
</evidence>
<dbReference type="RefSeq" id="WP_203749305.1">
    <property type="nucleotide sequence ID" value="NZ_BONK01000003.1"/>
</dbReference>
<accession>A0A919P042</accession>
<organism evidence="2 3">
    <name type="scientific">Cellulomonas chitinilytica</name>
    <dbReference type="NCBI Taxonomy" id="398759"/>
    <lineage>
        <taxon>Bacteria</taxon>
        <taxon>Bacillati</taxon>
        <taxon>Actinomycetota</taxon>
        <taxon>Actinomycetes</taxon>
        <taxon>Micrococcales</taxon>
        <taxon>Cellulomonadaceae</taxon>
        <taxon>Cellulomonas</taxon>
    </lineage>
</organism>
<dbReference type="Proteomes" id="UP000632740">
    <property type="component" value="Unassembled WGS sequence"/>
</dbReference>
<dbReference type="EMBL" id="BONK01000003">
    <property type="protein sequence ID" value="GIG20215.1"/>
    <property type="molecule type" value="Genomic_DNA"/>
</dbReference>
<feature type="transmembrane region" description="Helical" evidence="1">
    <location>
        <begin position="207"/>
        <end position="225"/>
    </location>
</feature>
<feature type="transmembrane region" description="Helical" evidence="1">
    <location>
        <begin position="135"/>
        <end position="155"/>
    </location>
</feature>
<evidence type="ECO:0000313" key="2">
    <source>
        <dbReference type="EMBL" id="GIG20215.1"/>
    </source>
</evidence>
<comment type="caution">
    <text evidence="2">The sequence shown here is derived from an EMBL/GenBank/DDBJ whole genome shotgun (WGS) entry which is preliminary data.</text>
</comment>
<gene>
    <name evidence="2" type="ORF">Cch01nite_09390</name>
</gene>
<evidence type="ECO:0008006" key="4">
    <source>
        <dbReference type="Google" id="ProtNLM"/>
    </source>
</evidence>
<dbReference type="AlphaFoldDB" id="A0A919P042"/>
<feature type="transmembrane region" description="Helical" evidence="1">
    <location>
        <begin position="64"/>
        <end position="86"/>
    </location>
</feature>
<keyword evidence="3" id="KW-1185">Reference proteome</keyword>
<name>A0A919P042_9CELL</name>